<organism evidence="1 2">
    <name type="scientific">Actinobacillus pleuropneumoniae</name>
    <name type="common">Haemophilus pleuropneumoniae</name>
    <dbReference type="NCBI Taxonomy" id="715"/>
    <lineage>
        <taxon>Bacteria</taxon>
        <taxon>Pseudomonadati</taxon>
        <taxon>Pseudomonadota</taxon>
        <taxon>Gammaproteobacteria</taxon>
        <taxon>Pasteurellales</taxon>
        <taxon>Pasteurellaceae</taxon>
        <taxon>Actinobacillus</taxon>
    </lineage>
</organism>
<evidence type="ECO:0000313" key="1">
    <source>
        <dbReference type="EMBL" id="MCY6524844.1"/>
    </source>
</evidence>
<evidence type="ECO:0000313" key="2">
    <source>
        <dbReference type="Proteomes" id="UP001077788"/>
    </source>
</evidence>
<reference evidence="1" key="2">
    <citation type="submission" date="2022-12" db="EMBL/GenBank/DDBJ databases">
        <authorList>
            <person name="Kardos G."/>
            <person name="Sarkozi R."/>
            <person name="Laczko L."/>
            <person name="Marton S."/>
            <person name="Makrai L."/>
            <person name="Banyai K."/>
            <person name="Fodor L."/>
        </authorList>
    </citation>
    <scope>NUCLEOTIDE SEQUENCE</scope>
    <source>
        <strain evidence="1">84/14</strain>
    </source>
</reference>
<sequence length="61" mass="6442">EEHDLLGIANAMRSIPKRDSAGPGLSRIIVGASTDIAVVAHNLSVIEVGRSTNFNSRDAEL</sequence>
<name>A0A9Q4DJS3_ACTPL</name>
<proteinExistence type="predicted"/>
<accession>A0A9Q4DJS3</accession>
<reference evidence="1" key="1">
    <citation type="journal article" date="2021" name="Vet Sci">
        <title>O-Serogroups and Pathovirotypes of Escherichia coli Isolated from Post-Weaning Piglets Showing Diarrhoea and/or Oedema in South Korea.</title>
        <authorList>
            <person name="Byun J.W."/>
            <person name="Moon B.Y."/>
            <person name="Do K.H."/>
            <person name="Lee K."/>
            <person name="Lee H.Y."/>
            <person name="Kim W.I."/>
            <person name="So B."/>
            <person name="Lee W.K."/>
        </authorList>
    </citation>
    <scope>NUCLEOTIDE SEQUENCE</scope>
    <source>
        <strain evidence="1">84/14</strain>
    </source>
</reference>
<dbReference type="Proteomes" id="UP001077788">
    <property type="component" value="Unassembled WGS sequence"/>
</dbReference>
<dbReference type="AlphaFoldDB" id="A0A9Q4DJS3"/>
<gene>
    <name evidence="1" type="ORF">OYG11_11585</name>
</gene>
<feature type="non-terminal residue" evidence="1">
    <location>
        <position position="1"/>
    </location>
</feature>
<protein>
    <submittedName>
        <fullName evidence="1">Uncharacterized protein</fullName>
    </submittedName>
</protein>
<comment type="caution">
    <text evidence="1">The sequence shown here is derived from an EMBL/GenBank/DDBJ whole genome shotgun (WGS) entry which is preliminary data.</text>
</comment>
<dbReference type="EMBL" id="JAPQFC010000371">
    <property type="protein sequence ID" value="MCY6524844.1"/>
    <property type="molecule type" value="Genomic_DNA"/>
</dbReference>